<accession>A0A8K1LV37</accession>
<evidence type="ECO:0000256" key="2">
    <source>
        <dbReference type="ARBA" id="ARBA00022980"/>
    </source>
</evidence>
<dbReference type="InterPro" id="IPR036049">
    <property type="entry name" value="Ribosomal_uL29_sf"/>
</dbReference>
<geneLocation type="chloroplast" evidence="6"/>
<dbReference type="GO" id="GO:0009507">
    <property type="term" value="C:chloroplast"/>
    <property type="evidence" value="ECO:0007669"/>
    <property type="project" value="UniProtKB-SubCell"/>
</dbReference>
<dbReference type="SUPFAM" id="SSF46561">
    <property type="entry name" value="Ribosomal protein L29 (L29p)"/>
    <property type="match status" value="1"/>
</dbReference>
<evidence type="ECO:0000256" key="3">
    <source>
        <dbReference type="ARBA" id="ARBA00023274"/>
    </source>
</evidence>
<dbReference type="NCBIfam" id="TIGR00012">
    <property type="entry name" value="L29"/>
    <property type="match status" value="1"/>
</dbReference>
<dbReference type="GO" id="GO:0006412">
    <property type="term" value="P:translation"/>
    <property type="evidence" value="ECO:0007669"/>
    <property type="project" value="UniProtKB-UniRule"/>
</dbReference>
<dbReference type="GeneID" id="68638698"/>
<protein>
    <recommendedName>
        <fullName evidence="4">Large ribosomal subunit protein uL29c</fullName>
    </recommendedName>
</protein>
<evidence type="ECO:0000313" key="6">
    <source>
        <dbReference type="EMBL" id="UAM92055.1"/>
    </source>
</evidence>
<keyword evidence="2 4" id="KW-0689">Ribosomal protein</keyword>
<name>A0A8K1LV37_9STRA</name>
<evidence type="ECO:0000256" key="1">
    <source>
        <dbReference type="ARBA" id="ARBA00009254"/>
    </source>
</evidence>
<dbReference type="GO" id="GO:0005840">
    <property type="term" value="C:ribosome"/>
    <property type="evidence" value="ECO:0007669"/>
    <property type="project" value="UniProtKB-KW"/>
</dbReference>
<dbReference type="PROSITE" id="PS00579">
    <property type="entry name" value="RIBOSOMAL_L29"/>
    <property type="match status" value="1"/>
</dbReference>
<dbReference type="Gene3D" id="1.10.287.310">
    <property type="match status" value="1"/>
</dbReference>
<keyword evidence="5" id="KW-0175">Coiled coil</keyword>
<organism evidence="6">
    <name type="scientific">Skeletonema grevillei</name>
    <dbReference type="NCBI Taxonomy" id="371681"/>
    <lineage>
        <taxon>Eukaryota</taxon>
        <taxon>Sar</taxon>
        <taxon>Stramenopiles</taxon>
        <taxon>Ochrophyta</taxon>
        <taxon>Bacillariophyta</taxon>
        <taxon>Coscinodiscophyceae</taxon>
        <taxon>Thalassiosirophycidae</taxon>
        <taxon>Thalassiosirales</taxon>
        <taxon>Skeletonemataceae</taxon>
        <taxon>Skeletonema</taxon>
    </lineage>
</organism>
<dbReference type="GO" id="GO:0003735">
    <property type="term" value="F:structural constituent of ribosome"/>
    <property type="evidence" value="ECO:0007669"/>
    <property type="project" value="InterPro"/>
</dbReference>
<reference evidence="6" key="1">
    <citation type="journal article" date="2021" name="Front. Plant Sci.">
        <title>Chloroplast Genomes for Five Skeletonema Species: Comparative and Phylogenetic Analysis.</title>
        <authorList>
            <person name="Liu S."/>
            <person name="Xu Q."/>
            <person name="Liu K."/>
            <person name="Zhao Y."/>
            <person name="Chen N."/>
        </authorList>
    </citation>
    <scope>NUCLEOTIDE SEQUENCE</scope>
    <source>
        <strain evidence="6">CNS00438</strain>
    </source>
</reference>
<dbReference type="InterPro" id="IPR018254">
    <property type="entry name" value="Ribosomal_uL29_CS"/>
</dbReference>
<dbReference type="InterPro" id="IPR001854">
    <property type="entry name" value="Ribosomal_uL29"/>
</dbReference>
<dbReference type="CDD" id="cd00427">
    <property type="entry name" value="Ribosomal_L29_HIP"/>
    <property type="match status" value="1"/>
</dbReference>
<comment type="similarity">
    <text evidence="1 4">Belongs to the universal ribosomal protein uL29 family.</text>
</comment>
<keyword evidence="3 4" id="KW-0687">Ribonucleoprotein</keyword>
<dbReference type="Pfam" id="PF00831">
    <property type="entry name" value="Ribosomal_L29"/>
    <property type="match status" value="1"/>
</dbReference>
<dbReference type="HAMAP" id="MF_00374">
    <property type="entry name" value="Ribosomal_uL29"/>
    <property type="match status" value="1"/>
</dbReference>
<comment type="subcellular location">
    <subcellularLocation>
        <location evidence="4">Plastid</location>
        <location evidence="4">Chloroplast</location>
    </subcellularLocation>
</comment>
<feature type="coiled-coil region" evidence="5">
    <location>
        <begin position="1"/>
        <end position="28"/>
    </location>
</feature>
<evidence type="ECO:0000256" key="5">
    <source>
        <dbReference type="SAM" id="Coils"/>
    </source>
</evidence>
<sequence>MSSLPEDIQQLMAQLQSIEKELFDLRFKKATRQPFKSHKIKQLRRQVAQIKTRLGAAVKPAPSDAKK</sequence>
<dbReference type="RefSeq" id="YP_010201419.1">
    <property type="nucleotide sequence ID" value="NC_058705.1"/>
</dbReference>
<proteinExistence type="inferred from homology"/>
<gene>
    <name evidence="4 6" type="primary">rpl29</name>
</gene>
<keyword evidence="6" id="KW-0934">Plastid</keyword>
<keyword evidence="6" id="KW-0150">Chloroplast</keyword>
<dbReference type="EMBL" id="MW679511">
    <property type="protein sequence ID" value="UAM92055.1"/>
    <property type="molecule type" value="Genomic_DNA"/>
</dbReference>
<dbReference type="GO" id="GO:1990904">
    <property type="term" value="C:ribonucleoprotein complex"/>
    <property type="evidence" value="ECO:0007669"/>
    <property type="project" value="UniProtKB-KW"/>
</dbReference>
<evidence type="ECO:0000256" key="4">
    <source>
        <dbReference type="HAMAP-Rule" id="MF_00374"/>
    </source>
</evidence>
<dbReference type="AlphaFoldDB" id="A0A8K1LV37"/>